<evidence type="ECO:0000313" key="1">
    <source>
        <dbReference type="EMBL" id="UNH40185.1"/>
    </source>
</evidence>
<protein>
    <submittedName>
        <fullName evidence="1">Uncharacterized protein</fullName>
    </submittedName>
</protein>
<sequence length="388" mass="44329">MEELAIELKKILSLDKGTLMDNLGEVNKNKLFIEYGFNASSSVGVDFIQALKDELADSIKLLANVMINHIDSYKKNSVIALDKFIRNKDKNIITRYCYLVAIYVENYIKLSGTENTHSNGGWSILWPDYFLLFKNNPYLKNLKADDIFAFSYVSNVFIIDVLKTLNFNLESKVFNLGKIINESDGVFNERVRAANSELEGIVKTFNTNAKSILDEKLGELKKIEERINKNNDAAIFISLDQGYKNLFKSKKIEKWWAFVLVMILGALVFAPAVIKLSSALKWIDLPVYNIYGYIGSATVTFILLYYFRVAYLNYISIKTEITQIALRRNLCAFINGYVDFAERNKKTPEAFKQFENIIFSNIVSDAKNIPTTYDGIEQLAKLINSLKK</sequence>
<gene>
    <name evidence="1" type="ORF">MNY70_07070</name>
</gene>
<name>A0ACD3YAZ9_9GAMM</name>
<dbReference type="EMBL" id="CP093255">
    <property type="protein sequence ID" value="UNH40185.1"/>
    <property type="molecule type" value="Genomic_DNA"/>
</dbReference>
<accession>A0ACD3YAZ9</accession>
<reference evidence="1" key="1">
    <citation type="submission" date="2022-03" db="EMBL/GenBank/DDBJ databases">
        <title>ESBL-producing Moellerella wisconsensis and Escherichia marmotae isolated from wild game meat.</title>
        <authorList>
            <person name="Biggel M."/>
        </authorList>
    </citation>
    <scope>NUCLEOTIDE SEQUENCE</scope>
    <source>
        <strain evidence="1">W1</strain>
    </source>
</reference>
<evidence type="ECO:0000313" key="2">
    <source>
        <dbReference type="Proteomes" id="UP000829420"/>
    </source>
</evidence>
<proteinExistence type="predicted"/>
<keyword evidence="2" id="KW-1185">Reference proteome</keyword>
<dbReference type="Proteomes" id="UP000829420">
    <property type="component" value="Chromosome"/>
</dbReference>
<organism evidence="1 2">
    <name type="scientific">Moellerella wisconsensis</name>
    <dbReference type="NCBI Taxonomy" id="158849"/>
    <lineage>
        <taxon>Bacteria</taxon>
        <taxon>Pseudomonadati</taxon>
        <taxon>Pseudomonadota</taxon>
        <taxon>Gammaproteobacteria</taxon>
        <taxon>Enterobacterales</taxon>
        <taxon>Morganellaceae</taxon>
        <taxon>Moellerella</taxon>
    </lineage>
</organism>